<organism evidence="2 3">
    <name type="scientific">Pseudoalteromonas luteoviolacea</name>
    <dbReference type="NCBI Taxonomy" id="43657"/>
    <lineage>
        <taxon>Bacteria</taxon>
        <taxon>Pseudomonadati</taxon>
        <taxon>Pseudomonadota</taxon>
        <taxon>Gammaproteobacteria</taxon>
        <taxon>Alteromonadales</taxon>
        <taxon>Pseudoalteromonadaceae</taxon>
        <taxon>Pseudoalteromonas</taxon>
    </lineage>
</organism>
<feature type="transmembrane region" description="Helical" evidence="1">
    <location>
        <begin position="62"/>
        <end position="89"/>
    </location>
</feature>
<comment type="caution">
    <text evidence="2">The sequence shown here is derived from an EMBL/GenBank/DDBJ whole genome shotgun (WGS) entry which is preliminary data.</text>
</comment>
<dbReference type="Proteomes" id="UP000031327">
    <property type="component" value="Unassembled WGS sequence"/>
</dbReference>
<proteinExistence type="predicted"/>
<evidence type="ECO:0000256" key="1">
    <source>
        <dbReference type="SAM" id="Phobius"/>
    </source>
</evidence>
<accession>A0A0C1MCT9</accession>
<feature type="transmembrane region" description="Helical" evidence="1">
    <location>
        <begin position="6"/>
        <end position="27"/>
    </location>
</feature>
<dbReference type="RefSeq" id="WP_039611496.1">
    <property type="nucleotide sequence ID" value="NZ_JWIC01000010.1"/>
</dbReference>
<protein>
    <submittedName>
        <fullName evidence="2">Uncharacterized protein</fullName>
    </submittedName>
</protein>
<evidence type="ECO:0000313" key="3">
    <source>
        <dbReference type="Proteomes" id="UP000031327"/>
    </source>
</evidence>
<dbReference type="OrthoDB" id="6315594at2"/>
<keyword evidence="1" id="KW-0812">Transmembrane</keyword>
<sequence length="90" mass="9997">MRVLNVGVILGLLVGWVLVRGGIWLSLDLFGLDFHTVITVTELMSIVVIAGVAFHFSMQVNYRALCILAAKYLMPMVGLFILLFGINVFR</sequence>
<dbReference type="EMBL" id="JWIC01000010">
    <property type="protein sequence ID" value="KID54594.1"/>
    <property type="molecule type" value="Genomic_DNA"/>
</dbReference>
<evidence type="ECO:0000313" key="2">
    <source>
        <dbReference type="EMBL" id="KID54594.1"/>
    </source>
</evidence>
<name>A0A0C1MCT9_9GAMM</name>
<keyword evidence="1" id="KW-1133">Transmembrane helix</keyword>
<dbReference type="AlphaFoldDB" id="A0A0C1MCT9"/>
<gene>
    <name evidence="2" type="ORF">JF50_21995</name>
</gene>
<reference evidence="2 3" key="1">
    <citation type="submission" date="2014-12" db="EMBL/GenBank/DDBJ databases">
        <title>Draft Genome Sequence of Pseudoalteromonas luteoviolacea HI1.</title>
        <authorList>
            <person name="Asahina A.Y."/>
            <person name="Hadfield M.G."/>
        </authorList>
    </citation>
    <scope>NUCLEOTIDE SEQUENCE [LARGE SCALE GENOMIC DNA]</scope>
    <source>
        <strain evidence="2 3">HI1</strain>
    </source>
</reference>
<feature type="transmembrane region" description="Helical" evidence="1">
    <location>
        <begin position="34"/>
        <end position="56"/>
    </location>
</feature>
<keyword evidence="1" id="KW-0472">Membrane</keyword>